<keyword evidence="2" id="KW-1185">Reference proteome</keyword>
<proteinExistence type="predicted"/>
<name>A0ACC0XXN7_9ROSI</name>
<evidence type="ECO:0000313" key="2">
    <source>
        <dbReference type="Proteomes" id="UP001163603"/>
    </source>
</evidence>
<accession>A0ACC0XXN7</accession>
<sequence length="342" mass="38544">MYCVKELVESRGCLQSVPSNYVFPENHDDCIISEEETIPTIDYSLLTSGSPEQRSKVIHKLGIACREWGFFTVINHEVPKTLRDEMIKATEKFFDLSEEDKREYAGKKLFDPIRWGTSFNVKVDKTFFWRDYLKVQVHPQFNAPKNPPGFSEALEEYCKKNRELASELLKGISASLGLEESYLQKTLNVGSNSHQLLVINMYPPCPQPEVVMGLPPHSDHGLLTVLMQNGLGGLQVQHNGKWVPVNLPPDSFVVNVGDQMEIFSNGMYKSVVHRAVVNGKATRISIGTANGPPLDTVVSPAPELVDRQNRHAGYRGITYKQYMELQQSNHLDGKSCLTHVRI</sequence>
<organism evidence="1 2">
    <name type="scientific">Pistacia integerrima</name>
    <dbReference type="NCBI Taxonomy" id="434235"/>
    <lineage>
        <taxon>Eukaryota</taxon>
        <taxon>Viridiplantae</taxon>
        <taxon>Streptophyta</taxon>
        <taxon>Embryophyta</taxon>
        <taxon>Tracheophyta</taxon>
        <taxon>Spermatophyta</taxon>
        <taxon>Magnoliopsida</taxon>
        <taxon>eudicotyledons</taxon>
        <taxon>Gunneridae</taxon>
        <taxon>Pentapetalae</taxon>
        <taxon>rosids</taxon>
        <taxon>malvids</taxon>
        <taxon>Sapindales</taxon>
        <taxon>Anacardiaceae</taxon>
        <taxon>Pistacia</taxon>
    </lineage>
</organism>
<dbReference type="EMBL" id="CM047745">
    <property type="protein sequence ID" value="KAJ0025493.1"/>
    <property type="molecule type" value="Genomic_DNA"/>
</dbReference>
<gene>
    <name evidence="1" type="ORF">Pint_08400</name>
</gene>
<comment type="caution">
    <text evidence="1">The sequence shown here is derived from an EMBL/GenBank/DDBJ whole genome shotgun (WGS) entry which is preliminary data.</text>
</comment>
<dbReference type="Proteomes" id="UP001163603">
    <property type="component" value="Chromosome 10"/>
</dbReference>
<evidence type="ECO:0000313" key="1">
    <source>
        <dbReference type="EMBL" id="KAJ0025493.1"/>
    </source>
</evidence>
<protein>
    <submittedName>
        <fullName evidence="1">Uncharacterized protein</fullName>
    </submittedName>
</protein>
<reference evidence="2" key="1">
    <citation type="journal article" date="2023" name="G3 (Bethesda)">
        <title>Genome assembly and association tests identify interacting loci associated with vigor, precocity, and sex in interspecific pistachio rootstocks.</title>
        <authorList>
            <person name="Palmer W."/>
            <person name="Jacygrad E."/>
            <person name="Sagayaradj S."/>
            <person name="Cavanaugh K."/>
            <person name="Han R."/>
            <person name="Bertier L."/>
            <person name="Beede B."/>
            <person name="Kafkas S."/>
            <person name="Golino D."/>
            <person name="Preece J."/>
            <person name="Michelmore R."/>
        </authorList>
    </citation>
    <scope>NUCLEOTIDE SEQUENCE [LARGE SCALE GENOMIC DNA]</scope>
</reference>